<name>A0AAD7VMF3_QUISA</name>
<dbReference type="GO" id="GO:0019083">
    <property type="term" value="P:viral transcription"/>
    <property type="evidence" value="ECO:0007669"/>
    <property type="project" value="UniProtKB-KW"/>
</dbReference>
<dbReference type="KEGG" id="qsa:O6P43_000173"/>
<accession>A0AAD7VMF3</accession>
<dbReference type="Proteomes" id="UP001163823">
    <property type="component" value="Chromosome 1"/>
</dbReference>
<gene>
    <name evidence="2" type="ORF">O6P43_000173</name>
</gene>
<feature type="region of interest" description="Disordered" evidence="1">
    <location>
        <begin position="62"/>
        <end position="98"/>
    </location>
</feature>
<evidence type="ECO:0000313" key="3">
    <source>
        <dbReference type="Proteomes" id="UP001163823"/>
    </source>
</evidence>
<comment type="caution">
    <text evidence="2">The sequence shown here is derived from an EMBL/GenBank/DDBJ whole genome shotgun (WGS) entry which is preliminary data.</text>
</comment>
<dbReference type="InterPro" id="IPR040381">
    <property type="entry name" value="At4g14450-like"/>
</dbReference>
<dbReference type="PANTHER" id="PTHR33912:SF5">
    <property type="entry name" value="F22G5.17"/>
    <property type="match status" value="1"/>
</dbReference>
<organism evidence="2 3">
    <name type="scientific">Quillaja saponaria</name>
    <name type="common">Soap bark tree</name>
    <dbReference type="NCBI Taxonomy" id="32244"/>
    <lineage>
        <taxon>Eukaryota</taxon>
        <taxon>Viridiplantae</taxon>
        <taxon>Streptophyta</taxon>
        <taxon>Embryophyta</taxon>
        <taxon>Tracheophyta</taxon>
        <taxon>Spermatophyta</taxon>
        <taxon>Magnoliopsida</taxon>
        <taxon>eudicotyledons</taxon>
        <taxon>Gunneridae</taxon>
        <taxon>Pentapetalae</taxon>
        <taxon>rosids</taxon>
        <taxon>fabids</taxon>
        <taxon>Fabales</taxon>
        <taxon>Quillajaceae</taxon>
        <taxon>Quillaja</taxon>
    </lineage>
</organism>
<evidence type="ECO:0000256" key="1">
    <source>
        <dbReference type="SAM" id="MobiDB-lite"/>
    </source>
</evidence>
<keyword evidence="3" id="KW-1185">Reference proteome</keyword>
<reference evidence="2 3" key="1">
    <citation type="journal article" date="2023" name="Science">
        <title>Elucidation of the pathway for biosynthesis of saponin adjuvants from the soapbark tree.</title>
        <authorList>
            <person name="Reed J."/>
            <person name="Orme A."/>
            <person name="El-Demerdash A."/>
            <person name="Owen C."/>
            <person name="Martin L.B.B."/>
            <person name="Misra R.C."/>
            <person name="Kikuchi S."/>
            <person name="Rejzek M."/>
            <person name="Martin A.C."/>
            <person name="Harkess A."/>
            <person name="Leebens-Mack J."/>
            <person name="Louveau T."/>
            <person name="Stephenson M.J."/>
            <person name="Osbourn A."/>
        </authorList>
    </citation>
    <scope>NUCLEOTIDE SEQUENCE [LARGE SCALE GENOMIC DNA]</scope>
    <source>
        <strain evidence="2">S10</strain>
    </source>
</reference>
<feature type="region of interest" description="Disordered" evidence="1">
    <location>
        <begin position="1"/>
        <end position="21"/>
    </location>
</feature>
<feature type="compositionally biased region" description="Low complexity" evidence="1">
    <location>
        <begin position="67"/>
        <end position="79"/>
    </location>
</feature>
<dbReference type="PANTHER" id="PTHR33912">
    <property type="entry name" value="OS01G0939400 PROTEIN"/>
    <property type="match status" value="1"/>
</dbReference>
<evidence type="ECO:0000313" key="2">
    <source>
        <dbReference type="EMBL" id="KAJ7980814.1"/>
    </source>
</evidence>
<feature type="compositionally biased region" description="Basic and acidic residues" evidence="1">
    <location>
        <begin position="1"/>
        <end position="10"/>
    </location>
</feature>
<dbReference type="EMBL" id="JARAOO010000001">
    <property type="protein sequence ID" value="KAJ7980814.1"/>
    <property type="molecule type" value="Genomic_DNA"/>
</dbReference>
<proteinExistence type="predicted"/>
<keyword evidence="2" id="KW-1195">Viral transcription</keyword>
<dbReference type="AlphaFoldDB" id="A0AAD7VMF3"/>
<protein>
    <submittedName>
        <fullName evidence="2">Major viral transcription factor</fullName>
    </submittedName>
</protein>
<sequence>MEKNGREAKAPTRLQKHAPASLQLHTTYANPFIPSPESSSAIPLLSPLILSPHQLPELKLKEIRLPGNSGSNNEGQGNEDTSLSPSMQGTEWRNPAEDPFTEPSSLFSFFQTQCVIVNHAR</sequence>
<feature type="compositionally biased region" description="Polar residues" evidence="1">
    <location>
        <begin position="80"/>
        <end position="91"/>
    </location>
</feature>